<dbReference type="SUPFAM" id="SSF53335">
    <property type="entry name" value="S-adenosyl-L-methionine-dependent methyltransferases"/>
    <property type="match status" value="1"/>
</dbReference>
<protein>
    <recommendedName>
        <fullName evidence="2">Methyltransferase domain-containing protein</fullName>
    </recommendedName>
</protein>
<dbReference type="InterPro" id="IPR029063">
    <property type="entry name" value="SAM-dependent_MTases_sf"/>
</dbReference>
<reference evidence="1" key="1">
    <citation type="submission" date="2021-01" db="EMBL/GenBank/DDBJ databases">
        <authorList>
            <person name="Corre E."/>
            <person name="Pelletier E."/>
            <person name="Niang G."/>
            <person name="Scheremetjew M."/>
            <person name="Finn R."/>
            <person name="Kale V."/>
            <person name="Holt S."/>
            <person name="Cochrane G."/>
            <person name="Meng A."/>
            <person name="Brown T."/>
            <person name="Cohen L."/>
        </authorList>
    </citation>
    <scope>NUCLEOTIDE SEQUENCE</scope>
    <source>
        <strain evidence="1">SM1012Den-03</strain>
    </source>
</reference>
<dbReference type="PANTHER" id="PTHR36971:SF1">
    <property type="entry name" value="METHYLTRANSFERASE DOMAIN-CONTAINING PROTEIN"/>
    <property type="match status" value="1"/>
</dbReference>
<organism evidence="1">
    <name type="scientific">Skeletonema marinoi</name>
    <dbReference type="NCBI Taxonomy" id="267567"/>
    <lineage>
        <taxon>Eukaryota</taxon>
        <taxon>Sar</taxon>
        <taxon>Stramenopiles</taxon>
        <taxon>Ochrophyta</taxon>
        <taxon>Bacillariophyta</taxon>
        <taxon>Coscinodiscophyceae</taxon>
        <taxon>Thalassiosirophycidae</taxon>
        <taxon>Thalassiosirales</taxon>
        <taxon>Skeletonemataceae</taxon>
        <taxon>Skeletonema</taxon>
        <taxon>Skeletonema marinoi-dohrnii complex</taxon>
    </lineage>
</organism>
<dbReference type="EMBL" id="HBGZ01019717">
    <property type="protein sequence ID" value="CAD9611986.1"/>
    <property type="molecule type" value="Transcribed_RNA"/>
</dbReference>
<dbReference type="AlphaFoldDB" id="A0A7S2PQN8"/>
<accession>A0A7S2PQN8</accession>
<gene>
    <name evidence="1" type="ORF">SMAR0320_LOCUS14120</name>
</gene>
<evidence type="ECO:0008006" key="2">
    <source>
        <dbReference type="Google" id="ProtNLM"/>
    </source>
</evidence>
<dbReference type="PANTHER" id="PTHR36971">
    <property type="entry name" value="UNNAMED PRODUCT"/>
    <property type="match status" value="1"/>
</dbReference>
<sequence length="330" mass="36610">MSGDGATIILSFQPNHFKLFLSKKSSLLVINAKCINGAKNRIKSKNAALVHIRHPKDVLSKMASSLLLQSADSLQDMKKGCKVEADTTKKIVVRARANIERNRKGDRLIECIDVLCVQEDGDATYLPVDNDDEEYCEYITGKTYENPISLKVERSKIFAEWIIDTYGKELLCRGTGVLDVAGGNGETCRHLVAKGIPVTLLDPNPRCGSNPGFTIIPHPLNCDGSDLTSRNDNIGNIVRNCSFICGLHPDQATEPIVSLAERLNVKFAILPCCVMPSLFPHRVQRKHGDPVRSYSAFCQYLLDMAPEKEEFLVDHLPFVGRNKVIYRAPS</sequence>
<proteinExistence type="predicted"/>
<name>A0A7S2PQN8_9STRA</name>
<evidence type="ECO:0000313" key="1">
    <source>
        <dbReference type="EMBL" id="CAD9611986.1"/>
    </source>
</evidence>